<feature type="compositionally biased region" description="Polar residues" evidence="1">
    <location>
        <begin position="32"/>
        <end position="42"/>
    </location>
</feature>
<proteinExistence type="predicted"/>
<feature type="region of interest" description="Disordered" evidence="1">
    <location>
        <begin position="494"/>
        <end position="515"/>
    </location>
</feature>
<reference evidence="2 3" key="1">
    <citation type="submission" date="2016-04" db="EMBL/GenBank/DDBJ databases">
        <title>A degradative enzymes factory behind the ericoid mycorrhizal symbiosis.</title>
        <authorList>
            <consortium name="DOE Joint Genome Institute"/>
            <person name="Martino E."/>
            <person name="Morin E."/>
            <person name="Grelet G."/>
            <person name="Kuo A."/>
            <person name="Kohler A."/>
            <person name="Daghino S."/>
            <person name="Barry K."/>
            <person name="Choi C."/>
            <person name="Cichocki N."/>
            <person name="Clum A."/>
            <person name="Copeland A."/>
            <person name="Hainaut M."/>
            <person name="Haridas S."/>
            <person name="Labutti K."/>
            <person name="Lindquist E."/>
            <person name="Lipzen A."/>
            <person name="Khouja H.-R."/>
            <person name="Murat C."/>
            <person name="Ohm R."/>
            <person name="Olson A."/>
            <person name="Spatafora J."/>
            <person name="Veneault-Fourrey C."/>
            <person name="Henrissat B."/>
            <person name="Grigoriev I."/>
            <person name="Martin F."/>
            <person name="Perotto S."/>
        </authorList>
    </citation>
    <scope>NUCLEOTIDE SEQUENCE [LARGE SCALE GENOMIC DNA]</scope>
    <source>
        <strain evidence="2 3">F</strain>
    </source>
</reference>
<protein>
    <submittedName>
        <fullName evidence="2">Uncharacterized protein</fullName>
    </submittedName>
</protein>
<sequence length="672" mass="75451">MPLPPEVAEARRAAQEALSPPKTKPPAETDIKSSPQTAYSSTADRYRRITMSTMPTVYKDFRQRVRTFLPRQPDEKRYKSGDYTDTHGQIVERDPKTQYPWTRGVDDLDQRTDGNLSYGILQPYMMYFSGEPIRAGVSELSIAIASWDATSGLPVYGPDKTPMPINVKAGDDYLGLLWLDLSTNIAQILPADVHPDGFPYHDRPTCGMPFRPRVDHKDYPTEGLSFGYDERIAYIRCGAKGDGQIVILGGETFSIDDITDKMYRDFHHYFVDVTGRDRSKLRPLLDEPEEVRRRGPPPLSHIRPPGAVSAWEGAGHQLRERLNRYMDDPSTLTDGDLRMILRNCPTRGYNKEYPTYELLSHLAMSAHMYSAAFEAYNDNNASALDARHKMISDLDGAIDILATWAPDKGKIEGMHEELGNRLARVQRALVKHTSVEAAYQEELSTAMADIPEPWTILNALPHSILPGTHRNMCNLIAGTIARLNASTNGPYPSLAPPRANWKEPNSPDDPEYWKDGKQLEAYPSLWANVGNQRTDMLLQKLFVTTAQQLQSPKPGTVQPKSPKRSPPLSPESERQKRKSARLRTSSGSDTKKDIKDEPDVLPQGTISHDTHKWVYKSSLNTQAYAKKAISVFKVSPRPNAKAAMVAEIEKKVNRDRTGLTTEGQKWGDMVPK</sequence>
<name>A0A2J6RX08_HYAVF</name>
<dbReference type="EMBL" id="KZ613942">
    <property type="protein sequence ID" value="PMD43047.1"/>
    <property type="molecule type" value="Genomic_DNA"/>
</dbReference>
<dbReference type="Proteomes" id="UP000235786">
    <property type="component" value="Unassembled WGS sequence"/>
</dbReference>
<evidence type="ECO:0000313" key="3">
    <source>
        <dbReference type="Proteomes" id="UP000235786"/>
    </source>
</evidence>
<evidence type="ECO:0000313" key="2">
    <source>
        <dbReference type="EMBL" id="PMD43047.1"/>
    </source>
</evidence>
<accession>A0A2J6RX08</accession>
<keyword evidence="3" id="KW-1185">Reference proteome</keyword>
<feature type="region of interest" description="Disordered" evidence="1">
    <location>
        <begin position="1"/>
        <end position="42"/>
    </location>
</feature>
<gene>
    <name evidence="2" type="ORF">L207DRAFT_289727</name>
</gene>
<dbReference type="AlphaFoldDB" id="A0A2J6RX08"/>
<feature type="compositionally biased region" description="Basic and acidic residues" evidence="1">
    <location>
        <begin position="589"/>
        <end position="598"/>
    </location>
</feature>
<feature type="region of interest" description="Disordered" evidence="1">
    <location>
        <begin position="547"/>
        <end position="605"/>
    </location>
</feature>
<dbReference type="OrthoDB" id="10583036at2759"/>
<evidence type="ECO:0000256" key="1">
    <source>
        <dbReference type="SAM" id="MobiDB-lite"/>
    </source>
</evidence>
<organism evidence="2 3">
    <name type="scientific">Hyaloscypha variabilis (strain UAMH 11265 / GT02V1 / F)</name>
    <name type="common">Meliniomyces variabilis</name>
    <dbReference type="NCBI Taxonomy" id="1149755"/>
    <lineage>
        <taxon>Eukaryota</taxon>
        <taxon>Fungi</taxon>
        <taxon>Dikarya</taxon>
        <taxon>Ascomycota</taxon>
        <taxon>Pezizomycotina</taxon>
        <taxon>Leotiomycetes</taxon>
        <taxon>Helotiales</taxon>
        <taxon>Hyaloscyphaceae</taxon>
        <taxon>Hyaloscypha</taxon>
        <taxon>Hyaloscypha variabilis</taxon>
    </lineage>
</organism>